<dbReference type="PROSITE" id="PS00028">
    <property type="entry name" value="ZINC_FINGER_C2H2_1"/>
    <property type="match status" value="1"/>
</dbReference>
<dbReference type="Gene3D" id="3.30.160.60">
    <property type="entry name" value="Classic Zinc Finger"/>
    <property type="match status" value="1"/>
</dbReference>
<dbReference type="AlphaFoldDB" id="A0A0V0Q9N3"/>
<dbReference type="Proteomes" id="UP000054937">
    <property type="component" value="Unassembled WGS sequence"/>
</dbReference>
<gene>
    <name evidence="4" type="ORF">PPERSA_00761</name>
</gene>
<sequence>MSQQKKPEKRYNRKKKVEIQKFYKCGHPDCQKDFHDYSSLYTHINHIHNGDIHPDTLCKPPKKKDLIEQREKQKGEVITDDPFFEVFIPLEIIHFLKQVDLISTYMSIQNLISQDNKKLSDFFHAEDQEYFDMDQNKNMEEFKFFYQERYFNERVLIKEYLKPFNLQMSQEMAKIFKIIIQNQEKENEDILDIISEFLNEDQCQLIKSINEVEYGYFIILIKEFQNSLKNIPFQMIQQQQQIQQEKNLGQIDMIQEIGSQSQQNQQNQNQGSDQFQQQQQQGNNILDNMSGLNLINNNNLGNQGLQIQSSQLQFGGEGILGGIGNSENINLNINNSQNQNNQSEVNGEHFASINLNLQQQQQQQQNSNFFLYNQQD</sequence>
<keyword evidence="1" id="KW-0863">Zinc-finger</keyword>
<evidence type="ECO:0000313" key="4">
    <source>
        <dbReference type="EMBL" id="KRW98934.1"/>
    </source>
</evidence>
<organism evidence="4 5">
    <name type="scientific">Pseudocohnilembus persalinus</name>
    <name type="common">Ciliate</name>
    <dbReference type="NCBI Taxonomy" id="266149"/>
    <lineage>
        <taxon>Eukaryota</taxon>
        <taxon>Sar</taxon>
        <taxon>Alveolata</taxon>
        <taxon>Ciliophora</taxon>
        <taxon>Intramacronucleata</taxon>
        <taxon>Oligohymenophorea</taxon>
        <taxon>Scuticociliatia</taxon>
        <taxon>Philasterida</taxon>
        <taxon>Pseudocohnilembidae</taxon>
        <taxon>Pseudocohnilembus</taxon>
    </lineage>
</organism>
<protein>
    <recommendedName>
        <fullName evidence="3">C2H2-type domain-containing protein</fullName>
    </recommendedName>
</protein>
<evidence type="ECO:0000256" key="2">
    <source>
        <dbReference type="SAM" id="MobiDB-lite"/>
    </source>
</evidence>
<proteinExistence type="predicted"/>
<keyword evidence="5" id="KW-1185">Reference proteome</keyword>
<dbReference type="InParanoid" id="A0A0V0Q9N3"/>
<dbReference type="GO" id="GO:0008270">
    <property type="term" value="F:zinc ion binding"/>
    <property type="evidence" value="ECO:0007669"/>
    <property type="project" value="UniProtKB-KW"/>
</dbReference>
<evidence type="ECO:0000313" key="5">
    <source>
        <dbReference type="Proteomes" id="UP000054937"/>
    </source>
</evidence>
<feature type="domain" description="C2H2-type" evidence="3">
    <location>
        <begin position="23"/>
        <end position="53"/>
    </location>
</feature>
<dbReference type="EMBL" id="LDAU01000224">
    <property type="protein sequence ID" value="KRW98934.1"/>
    <property type="molecule type" value="Genomic_DNA"/>
</dbReference>
<reference evidence="4 5" key="1">
    <citation type="journal article" date="2015" name="Sci. Rep.">
        <title>Genome of the facultative scuticociliatosis pathogen Pseudocohnilembus persalinus provides insight into its virulence through horizontal gene transfer.</title>
        <authorList>
            <person name="Xiong J."/>
            <person name="Wang G."/>
            <person name="Cheng J."/>
            <person name="Tian M."/>
            <person name="Pan X."/>
            <person name="Warren A."/>
            <person name="Jiang C."/>
            <person name="Yuan D."/>
            <person name="Miao W."/>
        </authorList>
    </citation>
    <scope>NUCLEOTIDE SEQUENCE [LARGE SCALE GENOMIC DNA]</scope>
    <source>
        <strain evidence="4">36N120E</strain>
    </source>
</reference>
<dbReference type="InterPro" id="IPR013087">
    <property type="entry name" value="Znf_C2H2_type"/>
</dbReference>
<keyword evidence="1" id="KW-0479">Metal-binding</keyword>
<name>A0A0V0Q9N3_PSEPJ</name>
<keyword evidence="1" id="KW-0862">Zinc</keyword>
<accession>A0A0V0Q9N3</accession>
<feature type="region of interest" description="Disordered" evidence="2">
    <location>
        <begin position="259"/>
        <end position="279"/>
    </location>
</feature>
<comment type="caution">
    <text evidence="4">The sequence shown here is derived from an EMBL/GenBank/DDBJ whole genome shotgun (WGS) entry which is preliminary data.</text>
</comment>
<dbReference type="PROSITE" id="PS50157">
    <property type="entry name" value="ZINC_FINGER_C2H2_2"/>
    <property type="match status" value="1"/>
</dbReference>
<evidence type="ECO:0000256" key="1">
    <source>
        <dbReference type="PROSITE-ProRule" id="PRU00042"/>
    </source>
</evidence>
<evidence type="ECO:0000259" key="3">
    <source>
        <dbReference type="PROSITE" id="PS50157"/>
    </source>
</evidence>